<name>A0AAN8KAI0_PATCE</name>
<reference evidence="13 14" key="1">
    <citation type="submission" date="2024-01" db="EMBL/GenBank/DDBJ databases">
        <title>The genome of the rayed Mediterranean limpet Patella caerulea (Linnaeus, 1758).</title>
        <authorList>
            <person name="Anh-Thu Weber A."/>
            <person name="Halstead-Nussloch G."/>
        </authorList>
    </citation>
    <scope>NUCLEOTIDE SEQUENCE [LARGE SCALE GENOMIC DNA]</scope>
    <source>
        <strain evidence="13">AATW-2023a</strain>
        <tissue evidence="13">Whole specimen</tissue>
    </source>
</reference>
<proteinExistence type="inferred from homology"/>
<keyword evidence="8 12" id="KW-0472">Membrane</keyword>
<comment type="similarity">
    <text evidence="11">Belongs to the amiloride-sensitive sodium channel (TC 1.A.6) family.</text>
</comment>
<keyword evidence="9 11" id="KW-0739">Sodium transport</keyword>
<keyword evidence="4 11" id="KW-0812">Transmembrane</keyword>
<evidence type="ECO:0000256" key="1">
    <source>
        <dbReference type="ARBA" id="ARBA00004141"/>
    </source>
</evidence>
<evidence type="ECO:0000313" key="13">
    <source>
        <dbReference type="EMBL" id="KAK6194925.1"/>
    </source>
</evidence>
<evidence type="ECO:0000313" key="14">
    <source>
        <dbReference type="Proteomes" id="UP001347796"/>
    </source>
</evidence>
<evidence type="ECO:0000256" key="6">
    <source>
        <dbReference type="ARBA" id="ARBA00023053"/>
    </source>
</evidence>
<keyword evidence="6" id="KW-0915">Sodium</keyword>
<dbReference type="Gene3D" id="2.60.470.10">
    <property type="entry name" value="Acid-sensing ion channels like domains"/>
    <property type="match status" value="1"/>
</dbReference>
<evidence type="ECO:0000256" key="4">
    <source>
        <dbReference type="ARBA" id="ARBA00022692"/>
    </source>
</evidence>
<evidence type="ECO:0000256" key="7">
    <source>
        <dbReference type="ARBA" id="ARBA00023065"/>
    </source>
</evidence>
<dbReference type="Pfam" id="PF00858">
    <property type="entry name" value="ASC"/>
    <property type="match status" value="1"/>
</dbReference>
<dbReference type="PANTHER" id="PTHR11690">
    <property type="entry name" value="AMILORIDE-SENSITIVE SODIUM CHANNEL-RELATED"/>
    <property type="match status" value="1"/>
</dbReference>
<feature type="transmembrane region" description="Helical" evidence="12">
    <location>
        <begin position="39"/>
        <end position="59"/>
    </location>
</feature>
<dbReference type="GO" id="GO:0015280">
    <property type="term" value="F:ligand-gated sodium channel activity"/>
    <property type="evidence" value="ECO:0007669"/>
    <property type="project" value="TreeGrafter"/>
</dbReference>
<dbReference type="EMBL" id="JAZGQO010000001">
    <property type="protein sequence ID" value="KAK6194925.1"/>
    <property type="molecule type" value="Genomic_DNA"/>
</dbReference>
<dbReference type="PRINTS" id="PR01078">
    <property type="entry name" value="AMINACHANNEL"/>
</dbReference>
<dbReference type="GO" id="GO:0005886">
    <property type="term" value="C:plasma membrane"/>
    <property type="evidence" value="ECO:0007669"/>
    <property type="project" value="TreeGrafter"/>
</dbReference>
<accession>A0AAN8KAI0</accession>
<evidence type="ECO:0000256" key="11">
    <source>
        <dbReference type="RuleBase" id="RU000679"/>
    </source>
</evidence>
<keyword evidence="7 11" id="KW-0406">Ion transport</keyword>
<evidence type="ECO:0000256" key="10">
    <source>
        <dbReference type="ARBA" id="ARBA00023303"/>
    </source>
</evidence>
<evidence type="ECO:0000256" key="5">
    <source>
        <dbReference type="ARBA" id="ARBA00022989"/>
    </source>
</evidence>
<comment type="caution">
    <text evidence="13">The sequence shown here is derived from an EMBL/GenBank/DDBJ whole genome shotgun (WGS) entry which is preliminary data.</text>
</comment>
<evidence type="ECO:0000256" key="9">
    <source>
        <dbReference type="ARBA" id="ARBA00023201"/>
    </source>
</evidence>
<keyword evidence="3 11" id="KW-0894">Sodium channel</keyword>
<dbReference type="InterPro" id="IPR001873">
    <property type="entry name" value="ENaC"/>
</dbReference>
<keyword evidence="5 12" id="KW-1133">Transmembrane helix</keyword>
<keyword evidence="10 11" id="KW-0407">Ion channel</keyword>
<keyword evidence="2 11" id="KW-0813">Transport</keyword>
<gene>
    <name evidence="13" type="ORF">SNE40_000455</name>
</gene>
<dbReference type="AlphaFoldDB" id="A0AAN8KAI0"/>
<dbReference type="Gene3D" id="1.10.287.770">
    <property type="entry name" value="YojJ-like"/>
    <property type="match status" value="1"/>
</dbReference>
<feature type="transmembrane region" description="Helical" evidence="12">
    <location>
        <begin position="409"/>
        <end position="432"/>
    </location>
</feature>
<sequence>MSGIRQSLSTIWVEFLSGTSIHGLKNTFAGQHGPVKKTLWFICFGVMVGILTYTTYNFFMKYFEYNFVTRTSVTYHSELEFPAVTLCNLHSFDKNNLNKSDPLVLEYVEHMYSQDVILNASDSKWRELVLNEEDLNMLGFGIHDMIIQGYLRNPLQTNVESKFSVTYRAPLQKCFTFNGRYSNGKYQNKPLKFQANSLLLLHLDTNFHRYAFGSVTAGFRLLVHHPDEPFHVHSPVTKLSPGYFHEINLFEKRYKYLSSPYNSYQNKDCLQVDKLNQGVSEDHFPYSHASCVVKSLTDFTQALCGCIIESLVHDNSSVVCTVAKRHSCVWQIWRGFHASSAAKFLDCKVPCSEIKYDYDLSSVLFTPGRRLHNRDSKTILYLKISFKDMMVTMTSHEPELDFKDIVSHLGGYMGFCLGASVLTLIELVELVLKCLKATKIHRHSLLNFTKAAPPTPGGTHEIHSV</sequence>
<organism evidence="13 14">
    <name type="scientific">Patella caerulea</name>
    <name type="common">Rayed Mediterranean limpet</name>
    <dbReference type="NCBI Taxonomy" id="87958"/>
    <lineage>
        <taxon>Eukaryota</taxon>
        <taxon>Metazoa</taxon>
        <taxon>Spiralia</taxon>
        <taxon>Lophotrochozoa</taxon>
        <taxon>Mollusca</taxon>
        <taxon>Gastropoda</taxon>
        <taxon>Patellogastropoda</taxon>
        <taxon>Patelloidea</taxon>
        <taxon>Patellidae</taxon>
        <taxon>Patella</taxon>
    </lineage>
</organism>
<protein>
    <submittedName>
        <fullName evidence="13">Uncharacterized protein</fullName>
    </submittedName>
</protein>
<evidence type="ECO:0000256" key="2">
    <source>
        <dbReference type="ARBA" id="ARBA00022448"/>
    </source>
</evidence>
<keyword evidence="14" id="KW-1185">Reference proteome</keyword>
<evidence type="ECO:0000256" key="3">
    <source>
        <dbReference type="ARBA" id="ARBA00022461"/>
    </source>
</evidence>
<evidence type="ECO:0000256" key="8">
    <source>
        <dbReference type="ARBA" id="ARBA00023136"/>
    </source>
</evidence>
<comment type="subcellular location">
    <subcellularLocation>
        <location evidence="1">Membrane</location>
        <topology evidence="1">Multi-pass membrane protein</topology>
    </subcellularLocation>
</comment>
<evidence type="ECO:0000256" key="12">
    <source>
        <dbReference type="SAM" id="Phobius"/>
    </source>
</evidence>
<dbReference type="PANTHER" id="PTHR11690:SF300">
    <property type="entry name" value="PICKPOCKET PROTEIN 19"/>
    <property type="match status" value="1"/>
</dbReference>
<dbReference type="Proteomes" id="UP001347796">
    <property type="component" value="Unassembled WGS sequence"/>
</dbReference>